<gene>
    <name evidence="1" type="ORF">JHL16_33730</name>
</gene>
<keyword evidence="2" id="KW-1185">Reference proteome</keyword>
<sequence length="284" mass="31793">MNLTHVQTFVAAVETGNLNRTAVKLNVTQSTVTARIDALENLIGQKLLHRNKSGTELTPAGVKFLRHAEVLMQVWRQARYETSLPRGFEDVLALASDPQLWTGVAELWVRDLRRARGTIAISVEDRPARAMVDIVFSYTPPTGAFSVDVVGEDMFVEVATVKRGLMRWDPLYVYVDLGEDFRRQHAEAFPVDETAIVTFSSSAQALDHLLSCGGSAYLPYRVARPQIEAGRLFEVDGAPRFGRTIYLGRNSARTDAWPWFGEFMEGFKRKLSNHIVIPTKVGIQ</sequence>
<proteinExistence type="predicted"/>
<comment type="caution">
    <text evidence="1">The sequence shown here is derived from an EMBL/GenBank/DDBJ whole genome shotgun (WGS) entry which is preliminary data.</text>
</comment>
<reference evidence="1" key="1">
    <citation type="submission" date="2021-01" db="EMBL/GenBank/DDBJ databases">
        <authorList>
            <person name="Sun Q."/>
        </authorList>
    </citation>
    <scope>NUCLEOTIDE SEQUENCE</scope>
    <source>
        <strain evidence="1">YIM B02566</strain>
    </source>
</reference>
<accession>A0ACC5RFH4</accession>
<protein>
    <submittedName>
        <fullName evidence="1">LysR family transcriptional regulator</fullName>
    </submittedName>
</protein>
<dbReference type="EMBL" id="JAENHL010000008">
    <property type="protein sequence ID" value="MBK1871377.1"/>
    <property type="molecule type" value="Genomic_DNA"/>
</dbReference>
<evidence type="ECO:0000313" key="1">
    <source>
        <dbReference type="EMBL" id="MBK1871377.1"/>
    </source>
</evidence>
<evidence type="ECO:0000313" key="2">
    <source>
        <dbReference type="Proteomes" id="UP000616151"/>
    </source>
</evidence>
<dbReference type="Proteomes" id="UP000616151">
    <property type="component" value="Unassembled WGS sequence"/>
</dbReference>
<organism evidence="1 2">
    <name type="scientific">Taklimakanibacter albus</name>
    <dbReference type="NCBI Taxonomy" id="2800327"/>
    <lineage>
        <taxon>Bacteria</taxon>
        <taxon>Pseudomonadati</taxon>
        <taxon>Pseudomonadota</taxon>
        <taxon>Alphaproteobacteria</taxon>
        <taxon>Hyphomicrobiales</taxon>
        <taxon>Aestuariivirgaceae</taxon>
        <taxon>Taklimakanibacter</taxon>
    </lineage>
</organism>
<name>A0ACC5RFH4_9HYPH</name>